<proteinExistence type="predicted"/>
<accession>A0ABP8U237</accession>
<organism evidence="1 2">
    <name type="scientific">Actinoallomurus liliacearum</name>
    <dbReference type="NCBI Taxonomy" id="1080073"/>
    <lineage>
        <taxon>Bacteria</taxon>
        <taxon>Bacillati</taxon>
        <taxon>Actinomycetota</taxon>
        <taxon>Actinomycetes</taxon>
        <taxon>Streptosporangiales</taxon>
        <taxon>Thermomonosporaceae</taxon>
        <taxon>Actinoallomurus</taxon>
    </lineage>
</organism>
<name>A0ABP8U237_9ACTN</name>
<evidence type="ECO:0000313" key="1">
    <source>
        <dbReference type="EMBL" id="GAA4619185.1"/>
    </source>
</evidence>
<evidence type="ECO:0000313" key="2">
    <source>
        <dbReference type="Proteomes" id="UP001500212"/>
    </source>
</evidence>
<reference evidence="2" key="1">
    <citation type="journal article" date="2019" name="Int. J. Syst. Evol. Microbiol.">
        <title>The Global Catalogue of Microorganisms (GCM) 10K type strain sequencing project: providing services to taxonomists for standard genome sequencing and annotation.</title>
        <authorList>
            <consortium name="The Broad Institute Genomics Platform"/>
            <consortium name="The Broad Institute Genome Sequencing Center for Infectious Disease"/>
            <person name="Wu L."/>
            <person name="Ma J."/>
        </authorList>
    </citation>
    <scope>NUCLEOTIDE SEQUENCE [LARGE SCALE GENOMIC DNA]</scope>
    <source>
        <strain evidence="2">JCM 17938</strain>
    </source>
</reference>
<sequence length="59" mass="6861">MTRSWAARIDTRHLNLLTNAEFDGDPLPEDVRPYVPVWRVLSGVGETHRRVATASWWRT</sequence>
<dbReference type="EMBL" id="BAABHJ010000040">
    <property type="protein sequence ID" value="GAA4619185.1"/>
    <property type="molecule type" value="Genomic_DNA"/>
</dbReference>
<protein>
    <submittedName>
        <fullName evidence="1">Uncharacterized protein</fullName>
    </submittedName>
</protein>
<gene>
    <name evidence="1" type="ORF">GCM10023195_86640</name>
</gene>
<comment type="caution">
    <text evidence="1">The sequence shown here is derived from an EMBL/GenBank/DDBJ whole genome shotgun (WGS) entry which is preliminary data.</text>
</comment>
<keyword evidence="2" id="KW-1185">Reference proteome</keyword>
<dbReference type="Proteomes" id="UP001500212">
    <property type="component" value="Unassembled WGS sequence"/>
</dbReference>